<gene>
    <name evidence="2" type="ORF">BFJ72_g4943</name>
</gene>
<evidence type="ECO:0000313" key="2">
    <source>
        <dbReference type="EMBL" id="RKL42564.1"/>
    </source>
</evidence>
<feature type="region of interest" description="Disordered" evidence="1">
    <location>
        <begin position="1"/>
        <end position="24"/>
    </location>
</feature>
<sequence>MDHYKSLTRPVKEESEGNPVRRSDLEADKDFDVLSFIEFYSDRHEVGHEMKDAEYRKQEERLMDLAIDFVRGEATDENGLIAPPSILILSSRLHTI</sequence>
<protein>
    <submittedName>
        <fullName evidence="2">Uncharacterized protein</fullName>
    </submittedName>
</protein>
<proteinExistence type="predicted"/>
<dbReference type="AlphaFoldDB" id="A0A420TM84"/>
<name>A0A420TM84_GIBIN</name>
<evidence type="ECO:0000313" key="3">
    <source>
        <dbReference type="Proteomes" id="UP000283569"/>
    </source>
</evidence>
<comment type="caution">
    <text evidence="2">The sequence shown here is derived from an EMBL/GenBank/DDBJ whole genome shotgun (WGS) entry which is preliminary data.</text>
</comment>
<dbReference type="Proteomes" id="UP000283569">
    <property type="component" value="Unassembled WGS sequence"/>
</dbReference>
<dbReference type="EMBL" id="MRDB01000013">
    <property type="protein sequence ID" value="RKL42564.1"/>
    <property type="molecule type" value="Genomic_DNA"/>
</dbReference>
<reference evidence="2 3" key="1">
    <citation type="journal article" date="2018" name="Sci. Rep.">
        <title>Characterisation of pathogen-specific regions and novel effector candidates in Fusarium oxysporum f. sp. cepae.</title>
        <authorList>
            <person name="Armitage A.D."/>
            <person name="Taylor A."/>
            <person name="Sobczyk M.K."/>
            <person name="Baxter L."/>
            <person name="Greenfield B.P."/>
            <person name="Bates H.J."/>
            <person name="Wilson F."/>
            <person name="Jackson A.C."/>
            <person name="Ott S."/>
            <person name="Harrison R.J."/>
            <person name="Clarkson J.P."/>
        </authorList>
    </citation>
    <scope>NUCLEOTIDE SEQUENCE [LARGE SCALE GENOMIC DNA]</scope>
    <source>
        <strain evidence="2 3">Fp_A8</strain>
    </source>
</reference>
<accession>A0A420TM84</accession>
<evidence type="ECO:0000256" key="1">
    <source>
        <dbReference type="SAM" id="MobiDB-lite"/>
    </source>
</evidence>
<organism evidence="2 3">
    <name type="scientific">Gibberella intermedia</name>
    <name type="common">Bulb rot disease fungus</name>
    <name type="synonym">Fusarium proliferatum</name>
    <dbReference type="NCBI Taxonomy" id="948311"/>
    <lineage>
        <taxon>Eukaryota</taxon>
        <taxon>Fungi</taxon>
        <taxon>Dikarya</taxon>
        <taxon>Ascomycota</taxon>
        <taxon>Pezizomycotina</taxon>
        <taxon>Sordariomycetes</taxon>
        <taxon>Hypocreomycetidae</taxon>
        <taxon>Hypocreales</taxon>
        <taxon>Nectriaceae</taxon>
        <taxon>Fusarium</taxon>
        <taxon>Fusarium fujikuroi species complex</taxon>
    </lineage>
</organism>